<name>A0ABZ0SJC2_9GAMM</name>
<evidence type="ECO:0000313" key="3">
    <source>
        <dbReference type="EMBL" id="WPL19856.1"/>
    </source>
</evidence>
<feature type="region of interest" description="Disordered" evidence="1">
    <location>
        <begin position="57"/>
        <end position="90"/>
    </location>
</feature>
<reference evidence="3 4" key="1">
    <citation type="journal article" date="2023" name="Microorganisms">
        <title>Thiorhodovibrio frisius and Trv. litoralis spp. nov., Two Novel Members from a Clade of Fastidious Purple Sulfur Bacteria That Exhibit Unique Red-Shifted Light-Harvesting Capabilities.</title>
        <authorList>
            <person name="Methner A."/>
            <person name="Kuzyk S.B."/>
            <person name="Petersen J."/>
            <person name="Bauer S."/>
            <person name="Brinkmann H."/>
            <person name="Sichau K."/>
            <person name="Wanner G."/>
            <person name="Wolf J."/>
            <person name="Neumann-Schaal M."/>
            <person name="Henke P."/>
            <person name="Tank M."/>
            <person name="Sproer C."/>
            <person name="Bunk B."/>
            <person name="Overmann J."/>
        </authorList>
    </citation>
    <scope>NUCLEOTIDE SEQUENCE [LARGE SCALE GENOMIC DNA]</scope>
    <source>
        <strain evidence="3 4">DSM 6702</strain>
    </source>
</reference>
<feature type="chain" id="PRO_5046881662" evidence="2">
    <location>
        <begin position="28"/>
        <end position="90"/>
    </location>
</feature>
<sequence length="90" mass="9420">MFRNKLLGLTLFLTVVIGFGTTGNVLAATCKGMEKPVCESTDGCYWVDPYKRKDGVEVSGHCRGKPGGKKGSSDDEGDKKGTQGTTGSGS</sequence>
<gene>
    <name evidence="3" type="ORF">Thiowin_05003</name>
</gene>
<keyword evidence="2" id="KW-0732">Signal</keyword>
<dbReference type="EMBL" id="CP121472">
    <property type="protein sequence ID" value="WPL19856.1"/>
    <property type="molecule type" value="Genomic_DNA"/>
</dbReference>
<dbReference type="RefSeq" id="WP_328985608.1">
    <property type="nucleotide sequence ID" value="NZ_CP121472.1"/>
</dbReference>
<protein>
    <submittedName>
        <fullName evidence="3">Uncharacterized protein</fullName>
    </submittedName>
</protein>
<accession>A0ABZ0SJC2</accession>
<feature type="compositionally biased region" description="Basic and acidic residues" evidence="1">
    <location>
        <begin position="71"/>
        <end position="81"/>
    </location>
</feature>
<proteinExistence type="predicted"/>
<dbReference type="Proteomes" id="UP001432180">
    <property type="component" value="Chromosome"/>
</dbReference>
<evidence type="ECO:0000313" key="4">
    <source>
        <dbReference type="Proteomes" id="UP001432180"/>
    </source>
</evidence>
<evidence type="ECO:0000256" key="2">
    <source>
        <dbReference type="SAM" id="SignalP"/>
    </source>
</evidence>
<keyword evidence="4" id="KW-1185">Reference proteome</keyword>
<organism evidence="3 4">
    <name type="scientific">Thiorhodovibrio winogradskyi</name>
    <dbReference type="NCBI Taxonomy" id="77007"/>
    <lineage>
        <taxon>Bacteria</taxon>
        <taxon>Pseudomonadati</taxon>
        <taxon>Pseudomonadota</taxon>
        <taxon>Gammaproteobacteria</taxon>
        <taxon>Chromatiales</taxon>
        <taxon>Chromatiaceae</taxon>
        <taxon>Thiorhodovibrio</taxon>
    </lineage>
</organism>
<feature type="signal peptide" evidence="2">
    <location>
        <begin position="1"/>
        <end position="27"/>
    </location>
</feature>
<evidence type="ECO:0000256" key="1">
    <source>
        <dbReference type="SAM" id="MobiDB-lite"/>
    </source>
</evidence>